<organism evidence="2">
    <name type="scientific">bioreactor metagenome</name>
    <dbReference type="NCBI Taxonomy" id="1076179"/>
    <lineage>
        <taxon>unclassified sequences</taxon>
        <taxon>metagenomes</taxon>
        <taxon>ecological metagenomes</taxon>
    </lineage>
</organism>
<dbReference type="GO" id="GO:0005737">
    <property type="term" value="C:cytoplasm"/>
    <property type="evidence" value="ECO:0007669"/>
    <property type="project" value="TreeGrafter"/>
</dbReference>
<gene>
    <name evidence="2" type="ORF">SDC9_88704</name>
</gene>
<dbReference type="CDD" id="cd04301">
    <property type="entry name" value="NAT_SF"/>
    <property type="match status" value="1"/>
</dbReference>
<evidence type="ECO:0000313" key="2">
    <source>
        <dbReference type="EMBL" id="MPM42042.1"/>
    </source>
</evidence>
<dbReference type="InterPro" id="IPR016181">
    <property type="entry name" value="Acyl_CoA_acyltransferase"/>
</dbReference>
<dbReference type="Pfam" id="PF00583">
    <property type="entry name" value="Acetyltransf_1"/>
    <property type="match status" value="1"/>
</dbReference>
<dbReference type="InterPro" id="IPR039840">
    <property type="entry name" value="NAA80"/>
</dbReference>
<reference evidence="2" key="1">
    <citation type="submission" date="2019-08" db="EMBL/GenBank/DDBJ databases">
        <authorList>
            <person name="Kucharzyk K."/>
            <person name="Murdoch R.W."/>
            <person name="Higgins S."/>
            <person name="Loffler F."/>
        </authorList>
    </citation>
    <scope>NUCLEOTIDE SEQUENCE</scope>
</reference>
<sequence>MKHCRSKDTKLSRNDTKVMRKAMNIVYHNLEKTEETEYIRFQLEWKFNGANVPIVFERINLILKDDSGKVCGGLLANHYWNCIFLDILWLDEDYRRQGFGEKLMHKLEDIAREKGVTLIHLDTHEFQAPSFYEKLGYEVFGVLQDSPFGYKRYYMKKEL</sequence>
<comment type="caution">
    <text evidence="2">The sequence shown here is derived from an EMBL/GenBank/DDBJ whole genome shotgun (WGS) entry which is preliminary data.</text>
</comment>
<proteinExistence type="predicted"/>
<protein>
    <recommendedName>
        <fullName evidence="1">N-acetyltransferase domain-containing protein</fullName>
    </recommendedName>
</protein>
<name>A0A644ZMJ3_9ZZZZ</name>
<accession>A0A644ZMJ3</accession>
<dbReference type="InterPro" id="IPR000182">
    <property type="entry name" value="GNAT_dom"/>
</dbReference>
<dbReference type="PROSITE" id="PS51186">
    <property type="entry name" value="GNAT"/>
    <property type="match status" value="1"/>
</dbReference>
<feature type="domain" description="N-acetyltransferase" evidence="1">
    <location>
        <begin position="9"/>
        <end position="159"/>
    </location>
</feature>
<dbReference type="EMBL" id="VSSQ01009584">
    <property type="protein sequence ID" value="MPM42042.1"/>
    <property type="molecule type" value="Genomic_DNA"/>
</dbReference>
<dbReference type="Gene3D" id="3.40.630.30">
    <property type="match status" value="1"/>
</dbReference>
<evidence type="ECO:0000259" key="1">
    <source>
        <dbReference type="PROSITE" id="PS51186"/>
    </source>
</evidence>
<dbReference type="PANTHER" id="PTHR13538:SF4">
    <property type="entry name" value="N-ALPHA-ACETYLTRANSFERASE 80"/>
    <property type="match status" value="1"/>
</dbReference>
<dbReference type="GO" id="GO:1905502">
    <property type="term" value="F:acetyl-CoA binding"/>
    <property type="evidence" value="ECO:0007669"/>
    <property type="project" value="TreeGrafter"/>
</dbReference>
<dbReference type="PANTHER" id="PTHR13538">
    <property type="entry name" value="N-ACETYLTRANSFERASE 6"/>
    <property type="match status" value="1"/>
</dbReference>
<dbReference type="GO" id="GO:0008080">
    <property type="term" value="F:N-acetyltransferase activity"/>
    <property type="evidence" value="ECO:0007669"/>
    <property type="project" value="InterPro"/>
</dbReference>
<dbReference type="SUPFAM" id="SSF55729">
    <property type="entry name" value="Acyl-CoA N-acyltransferases (Nat)"/>
    <property type="match status" value="1"/>
</dbReference>
<dbReference type="AlphaFoldDB" id="A0A644ZMJ3"/>